<accession>A0A1V6TM42</accession>
<dbReference type="STRING" id="303698.A0A1V6TM42"/>
<keyword evidence="2" id="KW-1133">Transmembrane helix</keyword>
<dbReference type="EMBL" id="MLKD01000004">
    <property type="protein sequence ID" value="OQE27407.1"/>
    <property type="molecule type" value="Genomic_DNA"/>
</dbReference>
<feature type="transmembrane region" description="Helical" evidence="2">
    <location>
        <begin position="263"/>
        <end position="288"/>
    </location>
</feature>
<keyword evidence="2" id="KW-0472">Membrane</keyword>
<comment type="caution">
    <text evidence="3">The sequence shown here is derived from an EMBL/GenBank/DDBJ whole genome shotgun (WGS) entry which is preliminary data.</text>
</comment>
<feature type="transmembrane region" description="Helical" evidence="2">
    <location>
        <begin position="106"/>
        <end position="127"/>
    </location>
</feature>
<feature type="transmembrane region" description="Helical" evidence="2">
    <location>
        <begin position="37"/>
        <end position="60"/>
    </location>
</feature>
<dbReference type="AlphaFoldDB" id="A0A1V6TM42"/>
<evidence type="ECO:0000313" key="4">
    <source>
        <dbReference type="Proteomes" id="UP000191285"/>
    </source>
</evidence>
<proteinExistence type="predicted"/>
<gene>
    <name evidence="3" type="ORF">PENSTE_c004G05693</name>
</gene>
<feature type="region of interest" description="Disordered" evidence="1">
    <location>
        <begin position="326"/>
        <end position="355"/>
    </location>
</feature>
<dbReference type="OrthoDB" id="4504921at2759"/>
<keyword evidence="2" id="KW-0812">Transmembrane</keyword>
<name>A0A1V6TM42_9EURO</name>
<evidence type="ECO:0000256" key="2">
    <source>
        <dbReference type="SAM" id="Phobius"/>
    </source>
</evidence>
<feature type="transmembrane region" description="Helical" evidence="2">
    <location>
        <begin position="228"/>
        <end position="251"/>
    </location>
</feature>
<protein>
    <submittedName>
        <fullName evidence="3">Uncharacterized protein</fullName>
    </submittedName>
</protein>
<feature type="compositionally biased region" description="Low complexity" evidence="1">
    <location>
        <begin position="326"/>
        <end position="344"/>
    </location>
</feature>
<dbReference type="Proteomes" id="UP000191285">
    <property type="component" value="Unassembled WGS sequence"/>
</dbReference>
<organism evidence="3 4">
    <name type="scientific">Penicillium steckii</name>
    <dbReference type="NCBI Taxonomy" id="303698"/>
    <lineage>
        <taxon>Eukaryota</taxon>
        <taxon>Fungi</taxon>
        <taxon>Dikarya</taxon>
        <taxon>Ascomycota</taxon>
        <taxon>Pezizomycotina</taxon>
        <taxon>Eurotiomycetes</taxon>
        <taxon>Eurotiomycetidae</taxon>
        <taxon>Eurotiales</taxon>
        <taxon>Aspergillaceae</taxon>
        <taxon>Penicillium</taxon>
    </lineage>
</organism>
<feature type="transmembrane region" description="Helical" evidence="2">
    <location>
        <begin position="194"/>
        <end position="216"/>
    </location>
</feature>
<keyword evidence="4" id="KW-1185">Reference proteome</keyword>
<evidence type="ECO:0000256" key="1">
    <source>
        <dbReference type="SAM" id="MobiDB-lite"/>
    </source>
</evidence>
<feature type="transmembrane region" description="Helical" evidence="2">
    <location>
        <begin position="72"/>
        <end position="94"/>
    </location>
</feature>
<reference evidence="4" key="1">
    <citation type="journal article" date="2017" name="Nat. Microbiol.">
        <title>Global analysis of biosynthetic gene clusters reveals vast potential of secondary metabolite production in Penicillium species.</title>
        <authorList>
            <person name="Nielsen J.C."/>
            <person name="Grijseels S."/>
            <person name="Prigent S."/>
            <person name="Ji B."/>
            <person name="Dainat J."/>
            <person name="Nielsen K.F."/>
            <person name="Frisvad J.C."/>
            <person name="Workman M."/>
            <person name="Nielsen J."/>
        </authorList>
    </citation>
    <scope>NUCLEOTIDE SEQUENCE [LARGE SCALE GENOMIC DNA]</scope>
    <source>
        <strain evidence="4">IBT 24891</strain>
    </source>
</reference>
<sequence length="355" mass="40613">MAPRRGSGGGGVSFASSSAWSVETSFSMDMYESKSLFIAGFAFDVLLALTLILFLTWACLIRNHNGQKKGLIMAIIAWLCFMITAIVYEIFFLAEAVVTQYYNIDLMLQVFFSDLSVLLIVYVFYNLIHRVINRLTDSGKPYAAISIVHWVILSILTAISIAAWAMYVAFRVYYVQGSTRDIFELADNMNKVDSARVILFWVVSLEIFAWVLFATVKAGSHRFTSRSPLYGLIGGSICWFALCLMNTVIYIKYYLEANDFVPAYLQTATSILQFIFGVGTLIGILFCCQNWHHIDNSMDKPPMTMQYPYETQYQQYPQYNQQFQTYHGQPQPQYPQQYQQQAQPFELQPSPQPQK</sequence>
<feature type="transmembrane region" description="Helical" evidence="2">
    <location>
        <begin position="147"/>
        <end position="174"/>
    </location>
</feature>
<evidence type="ECO:0000313" key="3">
    <source>
        <dbReference type="EMBL" id="OQE27407.1"/>
    </source>
</evidence>